<keyword evidence="2" id="KW-0418">Kinase</keyword>
<gene>
    <name evidence="2" type="ORF">CDL12_18140</name>
</gene>
<accession>A0A2G9GVG4</accession>
<name>A0A2G9GVG4_9LAMI</name>
<evidence type="ECO:0000259" key="1">
    <source>
        <dbReference type="Pfam" id="PF16561"/>
    </source>
</evidence>
<dbReference type="Proteomes" id="UP000231279">
    <property type="component" value="Unassembled WGS sequence"/>
</dbReference>
<keyword evidence="2" id="KW-0808">Transferase</keyword>
<evidence type="ECO:0000313" key="3">
    <source>
        <dbReference type="Proteomes" id="UP000231279"/>
    </source>
</evidence>
<feature type="domain" description="AMP-activated protein kinase glycogen-binding" evidence="1">
    <location>
        <begin position="74"/>
        <end position="106"/>
    </location>
</feature>
<dbReference type="InterPro" id="IPR013783">
    <property type="entry name" value="Ig-like_fold"/>
</dbReference>
<organism evidence="2 3">
    <name type="scientific">Handroanthus impetiginosus</name>
    <dbReference type="NCBI Taxonomy" id="429701"/>
    <lineage>
        <taxon>Eukaryota</taxon>
        <taxon>Viridiplantae</taxon>
        <taxon>Streptophyta</taxon>
        <taxon>Embryophyta</taxon>
        <taxon>Tracheophyta</taxon>
        <taxon>Spermatophyta</taxon>
        <taxon>Magnoliopsida</taxon>
        <taxon>eudicotyledons</taxon>
        <taxon>Gunneridae</taxon>
        <taxon>Pentapetalae</taxon>
        <taxon>asterids</taxon>
        <taxon>lamiids</taxon>
        <taxon>Lamiales</taxon>
        <taxon>Bignoniaceae</taxon>
        <taxon>Crescentiina</taxon>
        <taxon>Tabebuia alliance</taxon>
        <taxon>Handroanthus</taxon>
    </lineage>
</organism>
<keyword evidence="3" id="KW-1185">Reference proteome</keyword>
<dbReference type="EC" id="2.7.11.31" evidence="2"/>
<dbReference type="Pfam" id="PF16561">
    <property type="entry name" value="AMPK1_CBM"/>
    <property type="match status" value="1"/>
</dbReference>
<dbReference type="Gene3D" id="3.10.580.10">
    <property type="entry name" value="CBS-domain"/>
    <property type="match status" value="1"/>
</dbReference>
<dbReference type="InterPro" id="IPR014756">
    <property type="entry name" value="Ig_E-set"/>
</dbReference>
<evidence type="ECO:0000313" key="2">
    <source>
        <dbReference type="EMBL" id="PIN09273.1"/>
    </source>
</evidence>
<dbReference type="GO" id="GO:0047322">
    <property type="term" value="F:[hydroxymethylglutaryl-CoA reductase (NADPH)] kinase activity"/>
    <property type="evidence" value="ECO:0007669"/>
    <property type="project" value="UniProtKB-EC"/>
</dbReference>
<dbReference type="AlphaFoldDB" id="A0A2G9GVG4"/>
<dbReference type="InterPro" id="IPR032640">
    <property type="entry name" value="AMPK1_CBM"/>
</dbReference>
<comment type="caution">
    <text evidence="2">The sequence shown here is derived from an EMBL/GenBank/DDBJ whole genome shotgun (WGS) entry which is preliminary data.</text>
</comment>
<protein>
    <submittedName>
        <fullName evidence="2">[Hydroxymethylglutaryl-CoA reductase (NADPH)] kinase</fullName>
        <ecNumber evidence="2">2.7.11.31</ecNumber>
    </submittedName>
</protein>
<dbReference type="SUPFAM" id="SSF81296">
    <property type="entry name" value="E set domains"/>
    <property type="match status" value="1"/>
</dbReference>
<dbReference type="Gene3D" id="2.60.40.10">
    <property type="entry name" value="Immunoglobulins"/>
    <property type="match status" value="1"/>
</dbReference>
<dbReference type="EMBL" id="NKXS01003567">
    <property type="protein sequence ID" value="PIN09273.1"/>
    <property type="molecule type" value="Genomic_DNA"/>
</dbReference>
<proteinExistence type="predicted"/>
<dbReference type="InterPro" id="IPR046342">
    <property type="entry name" value="CBS_dom_sf"/>
</dbReference>
<reference evidence="3" key="1">
    <citation type="journal article" date="2018" name="Gigascience">
        <title>Genome assembly of the Pink Ipe (Handroanthus impetiginosus, Bignoniaceae), a highly valued, ecologically keystone Neotropical timber forest tree.</title>
        <authorList>
            <person name="Silva-Junior O.B."/>
            <person name="Grattapaglia D."/>
            <person name="Novaes E."/>
            <person name="Collevatti R.G."/>
        </authorList>
    </citation>
    <scope>NUCLEOTIDE SEQUENCE [LARGE SCALE GENOMIC DNA]</scope>
    <source>
        <strain evidence="3">cv. UFG-1</strain>
    </source>
</reference>
<dbReference type="GO" id="GO:0009507">
    <property type="term" value="C:chloroplast"/>
    <property type="evidence" value="ECO:0007669"/>
    <property type="project" value="UniProtKB-ARBA"/>
</dbReference>
<dbReference type="CDD" id="cd02859">
    <property type="entry name" value="E_set_AMPKbeta_like_N"/>
    <property type="match status" value="1"/>
</dbReference>
<sequence>MKSMRAVKDRVYDKLSRLFSDSQSSHVTLDQESEFSSCIVWIFFVGGLQYHVAYDVQGTMRDHRLGCLSVHPLPHVHYYKFFVDGEWRHNEHQPFVSGNFGVANTIFLPGEPDTIPAIFSSETAARSNMEVDNDPFLAEAASSASQAEIDFSRNRVSAFLSSHTAYELLPESGKVIALDINLPGDCLC</sequence>
<dbReference type="STRING" id="429701.A0A2G9GVG4"/>
<dbReference type="OrthoDB" id="531008at2759"/>